<feature type="transmembrane region" description="Helical" evidence="1">
    <location>
        <begin position="12"/>
        <end position="30"/>
    </location>
</feature>
<feature type="non-terminal residue" evidence="2">
    <location>
        <position position="1"/>
    </location>
</feature>
<organism evidence="2 3">
    <name type="scientific">Lactarius akahatsu</name>
    <dbReference type="NCBI Taxonomy" id="416441"/>
    <lineage>
        <taxon>Eukaryota</taxon>
        <taxon>Fungi</taxon>
        <taxon>Dikarya</taxon>
        <taxon>Basidiomycota</taxon>
        <taxon>Agaricomycotina</taxon>
        <taxon>Agaricomycetes</taxon>
        <taxon>Russulales</taxon>
        <taxon>Russulaceae</taxon>
        <taxon>Lactarius</taxon>
    </lineage>
</organism>
<accession>A0AAD4Q4V0</accession>
<reference evidence="2" key="1">
    <citation type="submission" date="2022-01" db="EMBL/GenBank/DDBJ databases">
        <title>Comparative genomics reveals a dynamic genome evolution in the ectomycorrhizal milk-cap (Lactarius) mushrooms.</title>
        <authorList>
            <consortium name="DOE Joint Genome Institute"/>
            <person name="Lebreton A."/>
            <person name="Tang N."/>
            <person name="Kuo A."/>
            <person name="LaButti K."/>
            <person name="Drula E."/>
            <person name="Barry K."/>
            <person name="Clum A."/>
            <person name="Lipzen A."/>
            <person name="Mousain D."/>
            <person name="Ng V."/>
            <person name="Wang R."/>
            <person name="Wang X."/>
            <person name="Dai Y."/>
            <person name="Henrissat B."/>
            <person name="Grigoriev I.V."/>
            <person name="Guerin-Laguette A."/>
            <person name="Yu F."/>
            <person name="Martin F.M."/>
        </authorList>
    </citation>
    <scope>NUCLEOTIDE SEQUENCE</scope>
    <source>
        <strain evidence="2">QP</strain>
    </source>
</reference>
<keyword evidence="1" id="KW-1133">Transmembrane helix</keyword>
<proteinExistence type="predicted"/>
<keyword evidence="3" id="KW-1185">Reference proteome</keyword>
<keyword evidence="1" id="KW-0472">Membrane</keyword>
<name>A0AAD4Q4V0_9AGAM</name>
<comment type="caution">
    <text evidence="2">The sequence shown here is derived from an EMBL/GenBank/DDBJ whole genome shotgun (WGS) entry which is preliminary data.</text>
</comment>
<dbReference type="Proteomes" id="UP001201163">
    <property type="component" value="Unassembled WGS sequence"/>
</dbReference>
<gene>
    <name evidence="2" type="ORF">EDB92DRAFT_1886736</name>
</gene>
<evidence type="ECO:0000313" key="3">
    <source>
        <dbReference type="Proteomes" id="UP001201163"/>
    </source>
</evidence>
<evidence type="ECO:0000313" key="2">
    <source>
        <dbReference type="EMBL" id="KAH8984411.1"/>
    </source>
</evidence>
<evidence type="ECO:0000256" key="1">
    <source>
        <dbReference type="SAM" id="Phobius"/>
    </source>
</evidence>
<dbReference type="AlphaFoldDB" id="A0AAD4Q4V0"/>
<keyword evidence="1" id="KW-0812">Transmembrane</keyword>
<protein>
    <submittedName>
        <fullName evidence="2">Uncharacterized protein</fullName>
    </submittedName>
</protein>
<sequence length="73" mass="8055">ASPMRAKSIGSLLLAIFTVCKVWCIVLFIFTTTAPVPAKQLVCFSNHCHNFDGCNVCMIVVPQHVSRTFVTLQ</sequence>
<dbReference type="EMBL" id="JAKELL010000076">
    <property type="protein sequence ID" value="KAH8984411.1"/>
    <property type="molecule type" value="Genomic_DNA"/>
</dbReference>